<dbReference type="EMBL" id="JBFDAA010000012">
    <property type="protein sequence ID" value="KAL1123157.1"/>
    <property type="molecule type" value="Genomic_DNA"/>
</dbReference>
<keyword evidence="3" id="KW-1185">Reference proteome</keyword>
<comment type="caution">
    <text evidence="2">The sequence shown here is derived from an EMBL/GenBank/DDBJ whole genome shotgun (WGS) entry which is preliminary data.</text>
</comment>
<feature type="compositionally biased region" description="Basic and acidic residues" evidence="1">
    <location>
        <begin position="353"/>
        <end position="377"/>
    </location>
</feature>
<sequence>MLKHVGFRLTSLSESADGVPADNVHVNAGCRLSLKMLPRWQAKRWNPHSSQRGTLRKTQHFYLKMLLELLKIEDIYQITIGLCVVNTTEYQKWWNGCSGVVLAVSSGGMYIYRGRAYPDRSYTAATTAPPHTAMHSLTMTVIVLSSLFVYLLPYTLLREATHEEITSPTAFKSLKGWIEEDRERIGELFKFFLKGLLDCGNSVGKVAGVRPCQRNDLAEFSALGLRVFQFGKLLFLSSASRKVMIFSQDDDECMMQSEELGDETKPAWAVDGRALRGLDQPLLPDIPGYVPVYIQHGDEPPDVEAIYQAAALKSLPRIVPGLAPPIEHQDGDVEEGLSSTLVTQPVTSQETPVDSKDVEDLPGKRPPSEEDHHQEPE</sequence>
<evidence type="ECO:0000313" key="2">
    <source>
        <dbReference type="EMBL" id="KAL1123157.1"/>
    </source>
</evidence>
<evidence type="ECO:0000313" key="3">
    <source>
        <dbReference type="Proteomes" id="UP001558652"/>
    </source>
</evidence>
<feature type="compositionally biased region" description="Polar residues" evidence="1">
    <location>
        <begin position="337"/>
        <end position="352"/>
    </location>
</feature>
<name>A0ABD0YL50_9HEMI</name>
<evidence type="ECO:0000256" key="1">
    <source>
        <dbReference type="SAM" id="MobiDB-lite"/>
    </source>
</evidence>
<dbReference type="Proteomes" id="UP001558652">
    <property type="component" value="Unassembled WGS sequence"/>
</dbReference>
<organism evidence="2 3">
    <name type="scientific">Ranatra chinensis</name>
    <dbReference type="NCBI Taxonomy" id="642074"/>
    <lineage>
        <taxon>Eukaryota</taxon>
        <taxon>Metazoa</taxon>
        <taxon>Ecdysozoa</taxon>
        <taxon>Arthropoda</taxon>
        <taxon>Hexapoda</taxon>
        <taxon>Insecta</taxon>
        <taxon>Pterygota</taxon>
        <taxon>Neoptera</taxon>
        <taxon>Paraneoptera</taxon>
        <taxon>Hemiptera</taxon>
        <taxon>Heteroptera</taxon>
        <taxon>Panheteroptera</taxon>
        <taxon>Nepomorpha</taxon>
        <taxon>Nepidae</taxon>
        <taxon>Ranatrinae</taxon>
        <taxon>Ranatra</taxon>
    </lineage>
</organism>
<reference evidence="2 3" key="1">
    <citation type="submission" date="2024-07" db="EMBL/GenBank/DDBJ databases">
        <title>Chromosome-level genome assembly of the water stick insect Ranatra chinensis (Heteroptera: Nepidae).</title>
        <authorList>
            <person name="Liu X."/>
        </authorList>
    </citation>
    <scope>NUCLEOTIDE SEQUENCE [LARGE SCALE GENOMIC DNA]</scope>
    <source>
        <strain evidence="2">Cailab_2021Rc</strain>
        <tissue evidence="2">Muscle</tissue>
    </source>
</reference>
<gene>
    <name evidence="2" type="ORF">AAG570_002244</name>
</gene>
<dbReference type="AlphaFoldDB" id="A0ABD0YL50"/>
<proteinExistence type="predicted"/>
<protein>
    <submittedName>
        <fullName evidence="2">Uncharacterized protein</fullName>
    </submittedName>
</protein>
<feature type="region of interest" description="Disordered" evidence="1">
    <location>
        <begin position="323"/>
        <end position="377"/>
    </location>
</feature>
<accession>A0ABD0YL50</accession>